<dbReference type="InterPro" id="IPR029058">
    <property type="entry name" value="AB_hydrolase_fold"/>
</dbReference>
<gene>
    <name evidence="2" type="ORF">AUEXF2481DRAFT_33690</name>
</gene>
<dbReference type="PANTHER" id="PTHR34853">
    <property type="match status" value="1"/>
</dbReference>
<evidence type="ECO:0008006" key="4">
    <source>
        <dbReference type="Google" id="ProtNLM"/>
    </source>
</evidence>
<dbReference type="Proteomes" id="UP000030641">
    <property type="component" value="Unassembled WGS sequence"/>
</dbReference>
<dbReference type="HOGENOM" id="CLU_2133050_0_0_1"/>
<name>A0A074XZ79_AURSE</name>
<dbReference type="AlphaFoldDB" id="A0A074XZ79"/>
<dbReference type="EMBL" id="KL584786">
    <property type="protein sequence ID" value="KEQ90745.1"/>
    <property type="molecule type" value="Genomic_DNA"/>
</dbReference>
<dbReference type="PANTHER" id="PTHR34853:SF5">
    <property type="entry name" value="LIP-DOMAIN-CONTAINING PROTEIN-RELATED"/>
    <property type="match status" value="1"/>
</dbReference>
<dbReference type="GeneID" id="25364915"/>
<reference evidence="2 3" key="1">
    <citation type="journal article" date="2014" name="BMC Genomics">
        <title>Genome sequencing of four Aureobasidium pullulans varieties: biotechnological potential, stress tolerance, and description of new species.</title>
        <authorList>
            <person name="Gostin Ar C."/>
            <person name="Ohm R.A."/>
            <person name="Kogej T."/>
            <person name="Sonjak S."/>
            <person name="Turk M."/>
            <person name="Zajc J."/>
            <person name="Zalar P."/>
            <person name="Grube M."/>
            <person name="Sun H."/>
            <person name="Han J."/>
            <person name="Sharma A."/>
            <person name="Chiniquy J."/>
            <person name="Ngan C.Y."/>
            <person name="Lipzen A."/>
            <person name="Barry K."/>
            <person name="Grigoriev I.V."/>
            <person name="Gunde-Cimerman N."/>
        </authorList>
    </citation>
    <scope>NUCLEOTIDE SEQUENCE [LARGE SCALE GENOMIC DNA]</scope>
    <source>
        <strain evidence="2 3">EXF-2481</strain>
    </source>
</reference>
<keyword evidence="3" id="KW-1185">Reference proteome</keyword>
<dbReference type="InterPro" id="IPR005152">
    <property type="entry name" value="Lipase_secreted"/>
</dbReference>
<dbReference type="OrthoDB" id="2373480at2759"/>
<organism evidence="2 3">
    <name type="scientific">Aureobasidium subglaciale (strain EXF-2481)</name>
    <name type="common">Aureobasidium pullulans var. subglaciale</name>
    <dbReference type="NCBI Taxonomy" id="1043005"/>
    <lineage>
        <taxon>Eukaryota</taxon>
        <taxon>Fungi</taxon>
        <taxon>Dikarya</taxon>
        <taxon>Ascomycota</taxon>
        <taxon>Pezizomycotina</taxon>
        <taxon>Dothideomycetes</taxon>
        <taxon>Dothideomycetidae</taxon>
        <taxon>Dothideales</taxon>
        <taxon>Saccotheciaceae</taxon>
        <taxon>Aureobasidium</taxon>
    </lineage>
</organism>
<evidence type="ECO:0000313" key="2">
    <source>
        <dbReference type="EMBL" id="KEQ90745.1"/>
    </source>
</evidence>
<dbReference type="Pfam" id="PF03583">
    <property type="entry name" value="LIP"/>
    <property type="match status" value="1"/>
</dbReference>
<evidence type="ECO:0000313" key="3">
    <source>
        <dbReference type="Proteomes" id="UP000030641"/>
    </source>
</evidence>
<sequence length="113" mass="12958">MGNHGTPQMSMYIYHGKLDQVSPVENAEALVENLCAKEAQILFVKDVLSEHVLEPWLHTKEVLAFMEKRFEGVPVRDGCRKESELVPDLVSGLPARIWRAVKSWSCRRFNIFC</sequence>
<dbReference type="Gene3D" id="3.40.50.1820">
    <property type="entry name" value="alpha/beta hydrolase"/>
    <property type="match status" value="1"/>
</dbReference>
<dbReference type="RefSeq" id="XP_013339215.1">
    <property type="nucleotide sequence ID" value="XM_013483761.1"/>
</dbReference>
<keyword evidence="1" id="KW-0378">Hydrolase</keyword>
<protein>
    <recommendedName>
        <fullName evidence="4">Peptidase S9 prolyl oligopeptidase catalytic domain-containing protein</fullName>
    </recommendedName>
</protein>
<proteinExistence type="predicted"/>
<evidence type="ECO:0000256" key="1">
    <source>
        <dbReference type="ARBA" id="ARBA00022801"/>
    </source>
</evidence>
<dbReference type="InParanoid" id="A0A074XZ79"/>
<dbReference type="GO" id="GO:0016042">
    <property type="term" value="P:lipid catabolic process"/>
    <property type="evidence" value="ECO:0007669"/>
    <property type="project" value="InterPro"/>
</dbReference>
<dbReference type="GO" id="GO:0004806">
    <property type="term" value="F:triacylglycerol lipase activity"/>
    <property type="evidence" value="ECO:0007669"/>
    <property type="project" value="InterPro"/>
</dbReference>
<accession>A0A074XZ79</accession>